<reference evidence="2" key="1">
    <citation type="journal article" date="2021" name="Proc. Natl. Acad. Sci. U.S.A.">
        <title>A Catalog of Tens of Thousands of Viruses from Human Metagenomes Reveals Hidden Associations with Chronic Diseases.</title>
        <authorList>
            <person name="Tisza M.J."/>
            <person name="Buck C.B."/>
        </authorList>
    </citation>
    <scope>NUCLEOTIDE SEQUENCE</scope>
    <source>
        <strain evidence="2">CtFbF42</strain>
    </source>
</reference>
<evidence type="ECO:0000313" key="2">
    <source>
        <dbReference type="EMBL" id="DAE11255.1"/>
    </source>
</evidence>
<feature type="region of interest" description="Disordered" evidence="1">
    <location>
        <begin position="884"/>
        <end position="903"/>
    </location>
</feature>
<organism evidence="2">
    <name type="scientific">Podoviridae sp. ctFbF42</name>
    <dbReference type="NCBI Taxonomy" id="2825233"/>
    <lineage>
        <taxon>Viruses</taxon>
        <taxon>Duplodnaviria</taxon>
        <taxon>Heunggongvirae</taxon>
        <taxon>Uroviricota</taxon>
        <taxon>Caudoviricetes</taxon>
    </lineage>
</organism>
<sequence length="903" mass="96458">MTTVDLPNGDTIQFPDDTPNDIITKVVKQHVGTTGSAAQQPATGLKRSAGLAARTGIEGLLGGVTGLPNYIANLGSGLLTGNYNRFRNPGVDIANAIGLPTPESNEEKMAHAAGSGAIEMGTPAGMLNSAFKAGKALSQAAPALSRFLTDAPRMQMASGAGAGAAAELANQNNSTPGMRALTGMAGGLLPSAPAPPAPFGATTLSHSLGDVRDFFRTFTENGRRQIAGRVLNDAAGPYASQIAGMDNAALEPLIPGSDPTLGQVANNGGISSLEKIAASHGVNSGKFADRRMQQREAQQALANEVGDAASARLNADRQALANKMPTGMGASEAGPILREHYDQNYQAAREGVNHNYQSVDPEGTARFSLGPLLDKFNASLGTSPIERDLMPAQAKNFYRTVDAYAQTGTPATWRDLQAMRSELGDIGYQSAVSGDRKTGRIADLMKRNIDDYITEASGKPVEMPPTRKDYEAARREALDIMAADPMTEDFGWIRNLGLDRQAAERFLSKDQVREMSRKFPGMFRNGGKRITDLSEATLAKLGGNSGAPLDEGAVMERLEDLVNNGDMRVRSRLDALTNDLLGGRRPNIASGLTPEGVQNLWMARMSRRALGENFEQGANLPLSRKGSKLYGGAIDSSAIPGNYFRKGPAGGEAMGAFDSAFSNDPEAKNALTGYAQNLARGAAIDKNGALNPYNLARFRQNYENALRYMPEVNNDLQMLETAGRGLSDREAAFRQTLRKSGDNYALQRGVDLGSPERNPYENGTSVFTPEEYGSLRALQTDMGRVARNDQLGATSGSPTARNLYGQGRLGNTIAPTFSKIPLIGPSVDRLLDNRNTAVFDEVERGLLSPMYGVNLMRNAAPHRLEYPSAEDYLRRTAENMARGTAGGGLLGYMRQGKKKEKEK</sequence>
<protein>
    <submittedName>
        <fullName evidence="2">Uncharacterized protein</fullName>
    </submittedName>
</protein>
<name>A0A8S5PW40_9CAUD</name>
<accession>A0A8S5PW40</accession>
<dbReference type="EMBL" id="BK015529">
    <property type="protein sequence ID" value="DAE11255.1"/>
    <property type="molecule type" value="Genomic_DNA"/>
</dbReference>
<evidence type="ECO:0000256" key="1">
    <source>
        <dbReference type="SAM" id="MobiDB-lite"/>
    </source>
</evidence>
<proteinExistence type="predicted"/>